<gene>
    <name evidence="2" type="ORF">CSSPJE1EN1_LOCUS1046</name>
</gene>
<reference evidence="2 3" key="1">
    <citation type="submission" date="2024-02" db="EMBL/GenBank/DDBJ databases">
        <authorList>
            <consortium name="ELIXIR-Norway"/>
            <consortium name="Elixir Norway"/>
        </authorList>
    </citation>
    <scope>NUCLEOTIDE SEQUENCE [LARGE SCALE GENOMIC DNA]</scope>
</reference>
<name>A0ABP0VP39_9BRYO</name>
<evidence type="ECO:0000313" key="2">
    <source>
        <dbReference type="EMBL" id="CAK9255568.1"/>
    </source>
</evidence>
<feature type="non-terminal residue" evidence="2">
    <location>
        <position position="67"/>
    </location>
</feature>
<organism evidence="2 3">
    <name type="scientific">Sphagnum jensenii</name>
    <dbReference type="NCBI Taxonomy" id="128206"/>
    <lineage>
        <taxon>Eukaryota</taxon>
        <taxon>Viridiplantae</taxon>
        <taxon>Streptophyta</taxon>
        <taxon>Embryophyta</taxon>
        <taxon>Bryophyta</taxon>
        <taxon>Sphagnophytina</taxon>
        <taxon>Sphagnopsida</taxon>
        <taxon>Sphagnales</taxon>
        <taxon>Sphagnaceae</taxon>
        <taxon>Sphagnum</taxon>
    </lineage>
</organism>
<dbReference type="Proteomes" id="UP001497444">
    <property type="component" value="Chromosome 1"/>
</dbReference>
<protein>
    <submittedName>
        <fullName evidence="2">Uncharacterized protein</fullName>
    </submittedName>
</protein>
<accession>A0ABP0VP39</accession>
<evidence type="ECO:0000256" key="1">
    <source>
        <dbReference type="SAM" id="MobiDB-lite"/>
    </source>
</evidence>
<proteinExistence type="predicted"/>
<evidence type="ECO:0000313" key="3">
    <source>
        <dbReference type="Proteomes" id="UP001497444"/>
    </source>
</evidence>
<sequence length="67" mass="7987">MAKDNGFRNINVISKTNATHKTNKLHSLIYRWKKYPLTDWGNIKAKEEEKNKKEKKKKKKKKDGDWG</sequence>
<feature type="region of interest" description="Disordered" evidence="1">
    <location>
        <begin position="43"/>
        <end position="67"/>
    </location>
</feature>
<dbReference type="EMBL" id="OZ020096">
    <property type="protein sequence ID" value="CAK9255568.1"/>
    <property type="molecule type" value="Genomic_DNA"/>
</dbReference>
<keyword evidence="3" id="KW-1185">Reference proteome</keyword>